<dbReference type="AlphaFoldDB" id="A0A382WA81"/>
<organism evidence="1">
    <name type="scientific">marine metagenome</name>
    <dbReference type="NCBI Taxonomy" id="408172"/>
    <lineage>
        <taxon>unclassified sequences</taxon>
        <taxon>metagenomes</taxon>
        <taxon>ecological metagenomes</taxon>
    </lineage>
</organism>
<reference evidence="1" key="1">
    <citation type="submission" date="2018-05" db="EMBL/GenBank/DDBJ databases">
        <authorList>
            <person name="Lanie J.A."/>
            <person name="Ng W.-L."/>
            <person name="Kazmierczak K.M."/>
            <person name="Andrzejewski T.M."/>
            <person name="Davidsen T.M."/>
            <person name="Wayne K.J."/>
            <person name="Tettelin H."/>
            <person name="Glass J.I."/>
            <person name="Rusch D."/>
            <person name="Podicherti R."/>
            <person name="Tsui H.-C.T."/>
            <person name="Winkler M.E."/>
        </authorList>
    </citation>
    <scope>NUCLEOTIDE SEQUENCE</scope>
</reference>
<feature type="non-terminal residue" evidence="1">
    <location>
        <position position="279"/>
    </location>
</feature>
<name>A0A382WA81_9ZZZZ</name>
<proteinExistence type="predicted"/>
<gene>
    <name evidence="1" type="ORF">METZ01_LOCUS408398</name>
</gene>
<feature type="non-terminal residue" evidence="1">
    <location>
        <position position="1"/>
    </location>
</feature>
<evidence type="ECO:0000313" key="1">
    <source>
        <dbReference type="EMBL" id="SVD55544.1"/>
    </source>
</evidence>
<sequence length="279" mass="31231">TTPAELYLIYGQHVLKLQLKNYKDSTQRLKINRKNLGKKNIKLKPKPGRLVVRVPSENKNANFYINGIRVGSMGGSISKTFEVPPNQRLQVEVKDRLAFSGKKSVRIEPDGSGRVSFDWLQTQDSDGFRFGLAYEQDFFSLTLEGAGGTKILSNYSVSGISVHGVLSPGRHLLSFKFLNGSGTITEPSTPFYLVSGNQMYTVTGTSASVFRILYSPEWEPGWNYALGWESILFNFEASQGTQTHVVSSFLTEGGYDFSSFSDWMMQNSLSLETRLRYSL</sequence>
<accession>A0A382WA81</accession>
<protein>
    <recommendedName>
        <fullName evidence="2">PEGA domain-containing protein</fullName>
    </recommendedName>
</protein>
<dbReference type="EMBL" id="UINC01158157">
    <property type="protein sequence ID" value="SVD55544.1"/>
    <property type="molecule type" value="Genomic_DNA"/>
</dbReference>
<evidence type="ECO:0008006" key="2">
    <source>
        <dbReference type="Google" id="ProtNLM"/>
    </source>
</evidence>